<comment type="caution">
    <text evidence="4">The sequence shown here is derived from an EMBL/GenBank/DDBJ whole genome shotgun (WGS) entry which is preliminary data.</text>
</comment>
<dbReference type="InterPro" id="IPR011006">
    <property type="entry name" value="CheY-like_superfamily"/>
</dbReference>
<name>A0A117LCQ7_9BACT</name>
<evidence type="ECO:0000256" key="1">
    <source>
        <dbReference type="ARBA" id="ARBA00022553"/>
    </source>
</evidence>
<dbReference type="PROSITE" id="PS50110">
    <property type="entry name" value="RESPONSE_REGULATORY"/>
    <property type="match status" value="1"/>
</dbReference>
<dbReference type="Proteomes" id="UP000257240">
    <property type="component" value="Unassembled WGS sequence"/>
</dbReference>
<evidence type="ECO:0000313" key="4">
    <source>
        <dbReference type="EMBL" id="HAA84602.1"/>
    </source>
</evidence>
<evidence type="ECO:0000256" key="2">
    <source>
        <dbReference type="PROSITE-ProRule" id="PRU00169"/>
    </source>
</evidence>
<sequence length="118" mass="13684">MIYLALSEDLFKKLKEALEKHKIRYKLIEDGETLLKLAKKEKPRLIILEKDIPLLDGFATTLLLKSNPETQTIPIVGVCKVPLKEEEHKAKDCGCDDILVYPFKEEEFLNKVLKYIKK</sequence>
<dbReference type="Pfam" id="PF00072">
    <property type="entry name" value="Response_reg"/>
    <property type="match status" value="1"/>
</dbReference>
<dbReference type="RefSeq" id="WP_273019212.1">
    <property type="nucleotide sequence ID" value="NZ_DAINLL010000004.1"/>
</dbReference>
<dbReference type="InterPro" id="IPR001789">
    <property type="entry name" value="Sig_transdc_resp-reg_receiver"/>
</dbReference>
<comment type="caution">
    <text evidence="2">Lacks conserved residue(s) required for the propagation of feature annotation.</text>
</comment>
<dbReference type="Gene3D" id="3.40.50.2300">
    <property type="match status" value="1"/>
</dbReference>
<dbReference type="SUPFAM" id="SSF52172">
    <property type="entry name" value="CheY-like"/>
    <property type="match status" value="1"/>
</dbReference>
<dbReference type="PANTHER" id="PTHR44591:SF23">
    <property type="entry name" value="CHEY SUBFAMILY"/>
    <property type="match status" value="1"/>
</dbReference>
<dbReference type="AlphaFoldDB" id="A0A117LCQ7"/>
<evidence type="ECO:0000313" key="5">
    <source>
        <dbReference type="Proteomes" id="UP000257240"/>
    </source>
</evidence>
<keyword evidence="1" id="KW-0597">Phosphoprotein</keyword>
<dbReference type="GO" id="GO:0000160">
    <property type="term" value="P:phosphorelay signal transduction system"/>
    <property type="evidence" value="ECO:0007669"/>
    <property type="project" value="InterPro"/>
</dbReference>
<dbReference type="EMBL" id="DLVE01000092">
    <property type="protein sequence ID" value="HAA84602.1"/>
    <property type="molecule type" value="Genomic_DNA"/>
</dbReference>
<dbReference type="PANTHER" id="PTHR44591">
    <property type="entry name" value="STRESS RESPONSE REGULATOR PROTEIN 1"/>
    <property type="match status" value="1"/>
</dbReference>
<feature type="domain" description="Response regulatory" evidence="3">
    <location>
        <begin position="1"/>
        <end position="116"/>
    </location>
</feature>
<evidence type="ECO:0000259" key="3">
    <source>
        <dbReference type="PROSITE" id="PS50110"/>
    </source>
</evidence>
<accession>A0A117LCQ7</accession>
<organism evidence="4 5">
    <name type="scientific">Thermodesulfobacterium commune</name>
    <dbReference type="NCBI Taxonomy" id="1741"/>
    <lineage>
        <taxon>Bacteria</taxon>
        <taxon>Pseudomonadati</taxon>
        <taxon>Thermodesulfobacteriota</taxon>
        <taxon>Thermodesulfobacteria</taxon>
        <taxon>Thermodesulfobacteriales</taxon>
        <taxon>Thermodesulfobacteriaceae</taxon>
        <taxon>Thermodesulfobacterium</taxon>
    </lineage>
</organism>
<gene>
    <name evidence="4" type="ORF">DCE01_07455</name>
</gene>
<reference evidence="4 5" key="1">
    <citation type="journal article" date="2018" name="Nat. Biotechnol.">
        <title>A standardized bacterial taxonomy based on genome phylogeny substantially revises the tree of life.</title>
        <authorList>
            <person name="Parks D.H."/>
            <person name="Chuvochina M."/>
            <person name="Waite D.W."/>
            <person name="Rinke C."/>
            <person name="Skarshewski A."/>
            <person name="Chaumeil P.A."/>
            <person name="Hugenholtz P."/>
        </authorList>
    </citation>
    <scope>NUCLEOTIDE SEQUENCE [LARGE SCALE GENOMIC DNA]</scope>
    <source>
        <strain evidence="4">UBA12529</strain>
    </source>
</reference>
<protein>
    <submittedName>
        <fullName evidence="4">Response regulator</fullName>
    </submittedName>
</protein>
<proteinExistence type="predicted"/>
<dbReference type="InterPro" id="IPR050595">
    <property type="entry name" value="Bact_response_regulator"/>
</dbReference>